<dbReference type="PANTHER" id="PTHR43389">
    <property type="entry name" value="V-TYPE PROTON ATPASE SUBUNIT B"/>
    <property type="match status" value="1"/>
</dbReference>
<dbReference type="GO" id="GO:0005524">
    <property type="term" value="F:ATP binding"/>
    <property type="evidence" value="ECO:0007669"/>
    <property type="project" value="InterPro"/>
</dbReference>
<evidence type="ECO:0000256" key="3">
    <source>
        <dbReference type="ARBA" id="ARBA00022781"/>
    </source>
</evidence>
<evidence type="ECO:0000313" key="10">
    <source>
        <dbReference type="EMBL" id="CAL1137326.1"/>
    </source>
</evidence>
<evidence type="ECO:0000256" key="1">
    <source>
        <dbReference type="ARBA" id="ARBA00008936"/>
    </source>
</evidence>
<feature type="transmembrane region" description="Helical" evidence="5">
    <location>
        <begin position="109"/>
        <end position="129"/>
    </location>
</feature>
<dbReference type="NCBIfam" id="TIGR01040">
    <property type="entry name" value="V-ATPase_V1_B"/>
    <property type="match status" value="1"/>
</dbReference>
<dbReference type="PROSITE" id="PS00152">
    <property type="entry name" value="ATPASE_ALPHA_BETA"/>
    <property type="match status" value="1"/>
</dbReference>
<dbReference type="InterPro" id="IPR020003">
    <property type="entry name" value="ATPase_a/bsu_AS"/>
</dbReference>
<evidence type="ECO:0000313" key="12">
    <source>
        <dbReference type="Proteomes" id="UP001152797"/>
    </source>
</evidence>
<dbReference type="EMBL" id="CAMXCT010000848">
    <property type="protein sequence ID" value="CAI3983951.1"/>
    <property type="molecule type" value="Genomic_DNA"/>
</dbReference>
<accession>A0A9P1C502</accession>
<dbReference type="GO" id="GO:0007035">
    <property type="term" value="P:vacuolar acidification"/>
    <property type="evidence" value="ECO:0007669"/>
    <property type="project" value="TreeGrafter"/>
</dbReference>
<reference evidence="10" key="2">
    <citation type="submission" date="2024-04" db="EMBL/GenBank/DDBJ databases">
        <authorList>
            <person name="Chen Y."/>
            <person name="Shah S."/>
            <person name="Dougan E. K."/>
            <person name="Thang M."/>
            <person name="Chan C."/>
        </authorList>
    </citation>
    <scope>NUCLEOTIDE SEQUENCE [LARGE SCALE GENOMIC DNA]</scope>
</reference>
<feature type="domain" description="ATPase F1/V1/A1 complex alpha/beta subunit N-terminal" evidence="7">
    <location>
        <begin position="163"/>
        <end position="229"/>
    </location>
</feature>
<dbReference type="Gene3D" id="3.40.50.12240">
    <property type="match status" value="1"/>
</dbReference>
<dbReference type="Pfam" id="PF02874">
    <property type="entry name" value="ATP-synt_ab_N"/>
    <property type="match status" value="1"/>
</dbReference>
<dbReference type="InterPro" id="IPR004100">
    <property type="entry name" value="ATPase_F1/V1/A1_a/bsu_N"/>
</dbReference>
<dbReference type="EMBL" id="CAMXCT030000848">
    <property type="protein sequence ID" value="CAL4771263.1"/>
    <property type="molecule type" value="Genomic_DNA"/>
</dbReference>
<dbReference type="InterPro" id="IPR055190">
    <property type="entry name" value="ATP-synt_VA_C"/>
</dbReference>
<evidence type="ECO:0000259" key="7">
    <source>
        <dbReference type="Pfam" id="PF02874"/>
    </source>
</evidence>
<dbReference type="CDD" id="cd18118">
    <property type="entry name" value="ATP-synt_V_A-type_beta_N"/>
    <property type="match status" value="1"/>
</dbReference>
<feature type="domain" description="ATP synthase A/B type C-terminal" evidence="8">
    <location>
        <begin position="517"/>
        <end position="590"/>
    </location>
</feature>
<dbReference type="SUPFAM" id="SSF52540">
    <property type="entry name" value="P-loop containing nucleoside triphosphate hydrolases"/>
    <property type="match status" value="1"/>
</dbReference>
<keyword evidence="5" id="KW-0812">Transmembrane</keyword>
<keyword evidence="2" id="KW-0813">Transport</keyword>
<comment type="caution">
    <text evidence="9">The sequence shown here is derived from an EMBL/GenBank/DDBJ whole genome shotgun (WGS) entry which is preliminary data.</text>
</comment>
<reference evidence="9" key="1">
    <citation type="submission" date="2022-10" db="EMBL/GenBank/DDBJ databases">
        <authorList>
            <person name="Chen Y."/>
            <person name="Dougan E. K."/>
            <person name="Chan C."/>
            <person name="Rhodes N."/>
            <person name="Thang M."/>
        </authorList>
    </citation>
    <scope>NUCLEOTIDE SEQUENCE</scope>
</reference>
<dbReference type="CDD" id="cd18112">
    <property type="entry name" value="ATP-synt_V_A-type_beta_C"/>
    <property type="match status" value="1"/>
</dbReference>
<name>A0A9P1C502_9DINO</name>
<feature type="transmembrane region" description="Helical" evidence="5">
    <location>
        <begin position="56"/>
        <end position="89"/>
    </location>
</feature>
<dbReference type="Pfam" id="PF22919">
    <property type="entry name" value="ATP-synt_VA_C"/>
    <property type="match status" value="1"/>
</dbReference>
<feature type="domain" description="ATPase F1/V1/A1 complex alpha/beta subunit nucleotide-binding" evidence="6">
    <location>
        <begin position="286"/>
        <end position="511"/>
    </location>
</feature>
<dbReference type="OrthoDB" id="1735853at2759"/>
<protein>
    <submittedName>
        <fullName evidence="11">V-type proton ATPase subunit B (V-ATPase subunit B) (Vacuolar proton pump subunit B)</fullName>
    </submittedName>
</protein>
<dbReference type="GO" id="GO:0033180">
    <property type="term" value="C:proton-transporting V-type ATPase, V1 domain"/>
    <property type="evidence" value="ECO:0007669"/>
    <property type="project" value="InterPro"/>
</dbReference>
<dbReference type="InterPro" id="IPR027417">
    <property type="entry name" value="P-loop_NTPase"/>
</dbReference>
<dbReference type="HAMAP" id="MF_00310">
    <property type="entry name" value="ATP_synth_B_arch"/>
    <property type="match status" value="1"/>
</dbReference>
<keyword evidence="4" id="KW-0406">Ion transport</keyword>
<evidence type="ECO:0000259" key="6">
    <source>
        <dbReference type="Pfam" id="PF00006"/>
    </source>
</evidence>
<comment type="similarity">
    <text evidence="1">Belongs to the ATPase alpha/beta chains family.</text>
</comment>
<evidence type="ECO:0000259" key="8">
    <source>
        <dbReference type="Pfam" id="PF22919"/>
    </source>
</evidence>
<dbReference type="InterPro" id="IPR005723">
    <property type="entry name" value="ATPase_V1-cplx_bsu"/>
</dbReference>
<feature type="non-terminal residue" evidence="9">
    <location>
        <position position="1"/>
    </location>
</feature>
<feature type="transmembrane region" description="Helical" evidence="5">
    <location>
        <begin position="27"/>
        <end position="44"/>
    </location>
</feature>
<evidence type="ECO:0000256" key="5">
    <source>
        <dbReference type="SAM" id="Phobius"/>
    </source>
</evidence>
<evidence type="ECO:0000256" key="2">
    <source>
        <dbReference type="ARBA" id="ARBA00022448"/>
    </source>
</evidence>
<sequence>MDECGSGNLLAKIECILTYGGSGLDVAINYALLVLDVTFSAWWLNIANQNAMKPCISLIAVMIYQVVLCLFLGCSGVSIVWCAVVGWYIQKSRCQLQAAVSPHNKAFEIALLLLNASALIYYAITSAMITSLAHGCALSAAAVNAAAASRDYKVYPRIDYRTITGVEGPLVIMENVKFPTYGEIVNVNLSDGTVRQGQILEVNKKKAVVQVFEGTSNIDNKDCHIEFTGDTLKMPISDDLMGRAFNGSGKPIDKGPGVLAEEFLDIGGAPLNPKSRVYPKEMIQTGISAIDTMNSVVRGQKLPLFSAAGLPHNEIAAQVCRQASLVKGKDVSDHSQENFSIVFGAMGVNMETARFFRNDFEENGSMENVVLFMNLANDPTIERIVTPRLALTTAEYFAYTREQHVFVILTDMSSYADALREVSAAREEVPGRRGYPGYMYTDLSTIYERAGRVEGRNGSITQFPILTMPNDDITHPIPDLTGYITEGQVFVDRSLHNRQIYPPINVLPSLSRLMKSGIGKGMTRDDHPNVSDQLYANYAIGQDTRAMKAVVGEEALSEDEHKYLEFTDKFELKFLTQGAYENRDIFASLDI</sequence>
<dbReference type="GO" id="GO:0046961">
    <property type="term" value="F:proton-transporting ATPase activity, rotational mechanism"/>
    <property type="evidence" value="ECO:0007669"/>
    <property type="project" value="InterPro"/>
</dbReference>
<dbReference type="InterPro" id="IPR000194">
    <property type="entry name" value="ATPase_F1/V1/A1_a/bsu_nucl-bd"/>
</dbReference>
<dbReference type="PANTHER" id="PTHR43389:SF4">
    <property type="entry name" value="V-TYPE PROTON ATPASE SUBUNIT B"/>
    <property type="match status" value="1"/>
</dbReference>
<dbReference type="AlphaFoldDB" id="A0A9P1C502"/>
<evidence type="ECO:0000313" key="9">
    <source>
        <dbReference type="EMBL" id="CAI3983951.1"/>
    </source>
</evidence>
<evidence type="ECO:0000256" key="4">
    <source>
        <dbReference type="ARBA" id="ARBA00023065"/>
    </source>
</evidence>
<proteinExistence type="inferred from homology"/>
<keyword evidence="5" id="KW-0472">Membrane</keyword>
<organism evidence="9">
    <name type="scientific">Cladocopium goreaui</name>
    <dbReference type="NCBI Taxonomy" id="2562237"/>
    <lineage>
        <taxon>Eukaryota</taxon>
        <taxon>Sar</taxon>
        <taxon>Alveolata</taxon>
        <taxon>Dinophyceae</taxon>
        <taxon>Suessiales</taxon>
        <taxon>Symbiodiniaceae</taxon>
        <taxon>Cladocopium</taxon>
    </lineage>
</organism>
<keyword evidence="12" id="KW-1185">Reference proteome</keyword>
<dbReference type="EMBL" id="CAMXCT020000848">
    <property type="protein sequence ID" value="CAL1137326.1"/>
    <property type="molecule type" value="Genomic_DNA"/>
</dbReference>
<gene>
    <name evidence="9" type="ORF">C1SCF055_LOCUS11514</name>
</gene>
<evidence type="ECO:0000313" key="11">
    <source>
        <dbReference type="EMBL" id="CAL4771263.1"/>
    </source>
</evidence>
<dbReference type="NCBIfam" id="NF003235">
    <property type="entry name" value="PRK04196.1"/>
    <property type="match status" value="1"/>
</dbReference>
<keyword evidence="5" id="KW-1133">Transmembrane helix</keyword>
<dbReference type="InterPro" id="IPR022879">
    <property type="entry name" value="V-ATPase_su_B/beta"/>
</dbReference>
<dbReference type="Proteomes" id="UP001152797">
    <property type="component" value="Unassembled WGS sequence"/>
</dbReference>
<dbReference type="CDD" id="cd01135">
    <property type="entry name" value="V_A-ATPase_B"/>
    <property type="match status" value="1"/>
</dbReference>
<keyword evidence="3" id="KW-0375">Hydrogen ion transport</keyword>
<dbReference type="Pfam" id="PF00006">
    <property type="entry name" value="ATP-synt_ab"/>
    <property type="match status" value="1"/>
</dbReference>
<dbReference type="GO" id="GO:0046034">
    <property type="term" value="P:ATP metabolic process"/>
    <property type="evidence" value="ECO:0007669"/>
    <property type="project" value="InterPro"/>
</dbReference>